<dbReference type="InterPro" id="IPR032675">
    <property type="entry name" value="LRR_dom_sf"/>
</dbReference>
<evidence type="ECO:0000313" key="2">
    <source>
        <dbReference type="Proteomes" id="UP001212997"/>
    </source>
</evidence>
<evidence type="ECO:0000313" key="1">
    <source>
        <dbReference type="EMBL" id="KAJ3490569.1"/>
    </source>
</evidence>
<organism evidence="1 2">
    <name type="scientific">Meripilus lineatus</name>
    <dbReference type="NCBI Taxonomy" id="2056292"/>
    <lineage>
        <taxon>Eukaryota</taxon>
        <taxon>Fungi</taxon>
        <taxon>Dikarya</taxon>
        <taxon>Basidiomycota</taxon>
        <taxon>Agaricomycotina</taxon>
        <taxon>Agaricomycetes</taxon>
        <taxon>Polyporales</taxon>
        <taxon>Meripilaceae</taxon>
        <taxon>Meripilus</taxon>
    </lineage>
</organism>
<gene>
    <name evidence="1" type="ORF">NLI96_g1329</name>
</gene>
<dbReference type="AlphaFoldDB" id="A0AAD5YII4"/>
<protein>
    <submittedName>
        <fullName evidence="1">Uncharacterized protein</fullName>
    </submittedName>
</protein>
<keyword evidence="2" id="KW-1185">Reference proteome</keyword>
<sequence>MKDLAQLARLPKLSLLTLKSLSEESGAFNSSTSPTVEFQSLSELSISYPSKISPLGFLEACRFPVLKSFAMFCENPTSLAFLGVLVEHCRPALLKSLRFYVSPRDLPPDGAIDTADLLALLRFQALTYFSLNLISYEANINDTFLKEMSQAWPQLQELHIEAPNRSPMFTLAGLIPLASNCRHLTSLSISLDGQDPPSPHVGGSYRGTRNFCLQELRLYSSSPIRTHEGVTTFLSNTFPGLQRIELSSSWDYVVSVGHRRAITPDLTKWEQVAKSLRVMANARNDRNDRDRHSTLSL</sequence>
<accession>A0AAD5YII4</accession>
<name>A0AAD5YII4_9APHY</name>
<dbReference type="Proteomes" id="UP001212997">
    <property type="component" value="Unassembled WGS sequence"/>
</dbReference>
<dbReference type="EMBL" id="JANAWD010000026">
    <property type="protein sequence ID" value="KAJ3490569.1"/>
    <property type="molecule type" value="Genomic_DNA"/>
</dbReference>
<comment type="caution">
    <text evidence="1">The sequence shown here is derived from an EMBL/GenBank/DDBJ whole genome shotgun (WGS) entry which is preliminary data.</text>
</comment>
<dbReference type="SUPFAM" id="SSF52047">
    <property type="entry name" value="RNI-like"/>
    <property type="match status" value="1"/>
</dbReference>
<reference evidence="1" key="1">
    <citation type="submission" date="2022-07" db="EMBL/GenBank/DDBJ databases">
        <title>Genome Sequence of Physisporinus lineatus.</title>
        <authorList>
            <person name="Buettner E."/>
        </authorList>
    </citation>
    <scope>NUCLEOTIDE SEQUENCE</scope>
    <source>
        <strain evidence="1">VT162</strain>
    </source>
</reference>
<dbReference type="Gene3D" id="3.80.10.10">
    <property type="entry name" value="Ribonuclease Inhibitor"/>
    <property type="match status" value="1"/>
</dbReference>
<proteinExistence type="predicted"/>